<dbReference type="RefSeq" id="WP_115774267.1">
    <property type="nucleotide sequence ID" value="NZ_PIOC01000023.1"/>
</dbReference>
<proteinExistence type="predicted"/>
<dbReference type="NCBIfam" id="TIGR01538">
    <property type="entry name" value="portal_SPP1"/>
    <property type="match status" value="1"/>
</dbReference>
<gene>
    <name evidence="1" type="ORF">CWR48_15660</name>
</gene>
<reference evidence="2" key="1">
    <citation type="submission" date="2017-11" db="EMBL/GenBank/DDBJ databases">
        <authorList>
            <person name="Zhu W."/>
        </authorList>
    </citation>
    <scope>NUCLEOTIDE SEQUENCE [LARGE SCALE GENOMIC DNA]</scope>
    <source>
        <strain evidence="2">CAU 1183</strain>
    </source>
</reference>
<dbReference type="InterPro" id="IPR021145">
    <property type="entry name" value="Portal_protein_SPP1_Gp6-like"/>
</dbReference>
<dbReference type="Pfam" id="PF05133">
    <property type="entry name" value="SPP1_portal"/>
    <property type="match status" value="1"/>
</dbReference>
<evidence type="ECO:0000313" key="2">
    <source>
        <dbReference type="Proteomes" id="UP000257143"/>
    </source>
</evidence>
<dbReference type="Proteomes" id="UP000257143">
    <property type="component" value="Unassembled WGS sequence"/>
</dbReference>
<dbReference type="OrthoDB" id="3189403at2"/>
<protein>
    <submittedName>
        <fullName evidence="1">Phage portal protein</fullName>
    </submittedName>
</protein>
<keyword evidence="2" id="KW-1185">Reference proteome</keyword>
<organism evidence="1 2">
    <name type="scientific">Oceanobacillus arenosus</name>
    <dbReference type="NCBI Taxonomy" id="1229153"/>
    <lineage>
        <taxon>Bacteria</taxon>
        <taxon>Bacillati</taxon>
        <taxon>Bacillota</taxon>
        <taxon>Bacilli</taxon>
        <taxon>Bacillales</taxon>
        <taxon>Bacillaceae</taxon>
        <taxon>Oceanobacillus</taxon>
    </lineage>
</organism>
<accession>A0A3D8PLN3</accession>
<sequence length="500" mass="56918">MVFTFPREEEITPEVVNDFIKLHQAEVPRYKRLKNQYESKAPILDQEAKAEYKPDNRLVVNYAKYIVDTFNGYFIGIPIKVSHDDSKVDEQVDTFLKINDMDDNQAELSKICSIYGHGFEFLYQNEESETCCTYNDPLDMFIVYDDTIAQEPLFAVRYQKTDDGIKGQLFTTSEEKVIAEGKDGLILSDEKTHFYGNVPIIEYIENEERQSIFESVESLINAFNKAISEKANDVDYFADAYMKLLGMELDEDGMRNIRDHRIINLFGSEEVSKLVVEFMEKPNGDASQEHLLDRIERLIYQISMVANINDESFGNASGVSLEFKLQPMKNLSSMKERKFTSGMNRRFKMVFNLPTNIETSKKDEWRNLVYKFTRNIPRNISDEADVASSLAGVVSKETQLSVLSVVDNVKDEIKRIEEEKPKAYPTNPSGDFLIEDKVEIGSTGQAPPEEIKALNGAQITSVLSVLEKVKLGDITREQAIAIIVDGLKLDSEVVRKIVGG</sequence>
<dbReference type="EMBL" id="PIOC01000023">
    <property type="protein sequence ID" value="RDW17036.1"/>
    <property type="molecule type" value="Genomic_DNA"/>
</dbReference>
<dbReference type="InterPro" id="IPR006428">
    <property type="entry name" value="Portal_SPP1-type"/>
</dbReference>
<dbReference type="AlphaFoldDB" id="A0A3D8PLN3"/>
<name>A0A3D8PLN3_9BACI</name>
<comment type="caution">
    <text evidence="1">The sequence shown here is derived from an EMBL/GenBank/DDBJ whole genome shotgun (WGS) entry which is preliminary data.</text>
</comment>
<evidence type="ECO:0000313" key="1">
    <source>
        <dbReference type="EMBL" id="RDW17036.1"/>
    </source>
</evidence>